<comment type="caution">
    <text evidence="2">The sequence shown here is derived from an EMBL/GenBank/DDBJ whole genome shotgun (WGS) entry which is preliminary data.</text>
</comment>
<reference evidence="2 3" key="1">
    <citation type="submission" date="2019-04" db="EMBL/GenBank/DDBJ databases">
        <title>Annotation for the trematode Fasciola gigantica.</title>
        <authorList>
            <person name="Choi Y.-J."/>
        </authorList>
    </citation>
    <scope>NUCLEOTIDE SEQUENCE [LARGE SCALE GENOMIC DNA]</scope>
    <source>
        <strain evidence="2">Uganda_cow_1</strain>
    </source>
</reference>
<evidence type="ECO:0000256" key="1">
    <source>
        <dbReference type="SAM" id="MobiDB-lite"/>
    </source>
</evidence>
<dbReference type="STRING" id="46835.A0A504Z118"/>
<feature type="region of interest" description="Disordered" evidence="1">
    <location>
        <begin position="171"/>
        <end position="194"/>
    </location>
</feature>
<name>A0A504Z118_FASGI</name>
<gene>
    <name evidence="2" type="ORF">FGIG_08545</name>
</gene>
<dbReference type="AlphaFoldDB" id="A0A504Z118"/>
<evidence type="ECO:0000313" key="3">
    <source>
        <dbReference type="Proteomes" id="UP000316759"/>
    </source>
</evidence>
<organism evidence="2 3">
    <name type="scientific">Fasciola gigantica</name>
    <name type="common">Giant liver fluke</name>
    <dbReference type="NCBI Taxonomy" id="46835"/>
    <lineage>
        <taxon>Eukaryota</taxon>
        <taxon>Metazoa</taxon>
        <taxon>Spiralia</taxon>
        <taxon>Lophotrochozoa</taxon>
        <taxon>Platyhelminthes</taxon>
        <taxon>Trematoda</taxon>
        <taxon>Digenea</taxon>
        <taxon>Plagiorchiida</taxon>
        <taxon>Echinostomata</taxon>
        <taxon>Echinostomatoidea</taxon>
        <taxon>Fasciolidae</taxon>
        <taxon>Fasciola</taxon>
    </lineage>
</organism>
<evidence type="ECO:0000313" key="2">
    <source>
        <dbReference type="EMBL" id="TPP67364.1"/>
    </source>
</evidence>
<dbReference type="OrthoDB" id="1932925at2759"/>
<keyword evidence="3" id="KW-1185">Reference proteome</keyword>
<protein>
    <submittedName>
        <fullName evidence="2">CAS1 domain-containing protein 1</fullName>
    </submittedName>
</protein>
<sequence>MFSVHGPNTVKSVLNFHNAQKCAFLIMMCLSLYHGILMVTKPGGNLCKSLLSDGSAGPDGEWRPYGCMTHIYSTSDSRRCMDQLATWSDSTRLYFIGDSRLFNLFSAFDRHLNGSNVPSKQKIHPNKSADVTVLKHNYSMMCFFRHNEINPSMISLIDEWNKMQKGIPLRSMKSSGRLPNRTRSVSRGFSPGTSTCGSIPPTHLVISVGTKTIERSNHSETGLLEYQKSLEELAIALGSIKFTRTVWMLQDPVAEGLLSNEWKLITNKDIDAYNAVAQKIM</sequence>
<accession>A0A504Z118</accession>
<feature type="compositionally biased region" description="Polar residues" evidence="1">
    <location>
        <begin position="181"/>
        <end position="194"/>
    </location>
</feature>
<dbReference type="Proteomes" id="UP000316759">
    <property type="component" value="Unassembled WGS sequence"/>
</dbReference>
<proteinExistence type="predicted"/>
<dbReference type="EMBL" id="SUNJ01000763">
    <property type="protein sequence ID" value="TPP67364.1"/>
    <property type="molecule type" value="Genomic_DNA"/>
</dbReference>